<keyword evidence="1" id="KW-0812">Transmembrane</keyword>
<reference evidence="2 3" key="1">
    <citation type="submission" date="2019-03" db="EMBL/GenBank/DDBJ databases">
        <title>Subsurface microbial communities from deep shales in Ohio and West Virginia, USA.</title>
        <authorList>
            <person name="Wrighton K."/>
        </authorList>
    </citation>
    <scope>NUCLEOTIDE SEQUENCE [LARGE SCALE GENOMIC DNA]</scope>
    <source>
        <strain evidence="2 3">MA284_T2</strain>
    </source>
</reference>
<dbReference type="OrthoDB" id="5516776at2"/>
<dbReference type="AlphaFoldDB" id="A0A4R6LKL9"/>
<dbReference type="Gene3D" id="1.10.1760.20">
    <property type="match status" value="1"/>
</dbReference>
<evidence type="ECO:0000313" key="2">
    <source>
        <dbReference type="EMBL" id="TDO85286.1"/>
    </source>
</evidence>
<dbReference type="RefSeq" id="WP_133515504.1">
    <property type="nucleotide sequence ID" value="NZ_SNWX01000018.1"/>
</dbReference>
<gene>
    <name evidence="2" type="ORF">DFR79_11854</name>
</gene>
<dbReference type="InterPro" id="IPR012652">
    <property type="entry name" value="ThiW"/>
</dbReference>
<organism evidence="2 3">
    <name type="scientific">Halanaerobium saccharolyticum</name>
    <dbReference type="NCBI Taxonomy" id="43595"/>
    <lineage>
        <taxon>Bacteria</taxon>
        <taxon>Bacillati</taxon>
        <taxon>Bacillota</taxon>
        <taxon>Clostridia</taxon>
        <taxon>Halanaerobiales</taxon>
        <taxon>Halanaerobiaceae</taxon>
        <taxon>Halanaerobium</taxon>
    </lineage>
</organism>
<feature type="transmembrane region" description="Helical" evidence="1">
    <location>
        <begin position="6"/>
        <end position="27"/>
    </location>
</feature>
<feature type="transmembrane region" description="Helical" evidence="1">
    <location>
        <begin position="100"/>
        <end position="121"/>
    </location>
</feature>
<dbReference type="Pfam" id="PF09512">
    <property type="entry name" value="ThiW"/>
    <property type="match status" value="1"/>
</dbReference>
<sequence>MDNKKLTFSALLIALGTMTGHLIYIPVGVAKAFPVQHLINILSAVLLGPAYAVWNAFAISLLRNMLGTGSLLAFPGSMIGALIAGLLYQKFKDQRWALAGELVGTGLLGAVAAYPIARFLMGSSSAVFFFVIPFSLSAAGGAVIAYLFLKAVEKADKLSFIEDLN</sequence>
<dbReference type="PIRSF" id="PIRSF024534">
    <property type="entry name" value="ThiW"/>
    <property type="match status" value="1"/>
</dbReference>
<dbReference type="Proteomes" id="UP000295064">
    <property type="component" value="Unassembled WGS sequence"/>
</dbReference>
<evidence type="ECO:0000313" key="3">
    <source>
        <dbReference type="Proteomes" id="UP000295064"/>
    </source>
</evidence>
<dbReference type="NCBIfam" id="TIGR02359">
    <property type="entry name" value="thiW"/>
    <property type="match status" value="1"/>
</dbReference>
<proteinExistence type="predicted"/>
<dbReference type="EMBL" id="SNWX01000018">
    <property type="protein sequence ID" value="TDO85286.1"/>
    <property type="molecule type" value="Genomic_DNA"/>
</dbReference>
<name>A0A4R6LKL9_9FIRM</name>
<feature type="transmembrane region" description="Helical" evidence="1">
    <location>
        <begin position="127"/>
        <end position="149"/>
    </location>
</feature>
<keyword evidence="1" id="KW-1133">Transmembrane helix</keyword>
<feature type="transmembrane region" description="Helical" evidence="1">
    <location>
        <begin position="68"/>
        <end position="88"/>
    </location>
</feature>
<comment type="caution">
    <text evidence="2">The sequence shown here is derived from an EMBL/GenBank/DDBJ whole genome shotgun (WGS) entry which is preliminary data.</text>
</comment>
<keyword evidence="1" id="KW-0472">Membrane</keyword>
<evidence type="ECO:0000256" key="1">
    <source>
        <dbReference type="SAM" id="Phobius"/>
    </source>
</evidence>
<feature type="transmembrane region" description="Helical" evidence="1">
    <location>
        <begin position="39"/>
        <end position="62"/>
    </location>
</feature>
<accession>A0A4R6LKL9</accession>
<protein>
    <submittedName>
        <fullName evidence="2">Energy coupling factor transporter S component ThiW</fullName>
    </submittedName>
</protein>